<organism evidence="2 3">
    <name type="scientific">Amycolatopsis alba DSM 44262</name>
    <dbReference type="NCBI Taxonomy" id="1125972"/>
    <lineage>
        <taxon>Bacteria</taxon>
        <taxon>Bacillati</taxon>
        <taxon>Actinomycetota</taxon>
        <taxon>Actinomycetes</taxon>
        <taxon>Pseudonocardiales</taxon>
        <taxon>Pseudonocardiaceae</taxon>
        <taxon>Amycolatopsis</taxon>
    </lineage>
</organism>
<comment type="caution">
    <text evidence="2">The sequence shown here is derived from an EMBL/GenBank/DDBJ whole genome shotgun (WGS) entry which is preliminary data.</text>
</comment>
<keyword evidence="3" id="KW-1185">Reference proteome</keyword>
<dbReference type="AlphaFoldDB" id="A0A229RLU1"/>
<proteinExistence type="predicted"/>
<protein>
    <submittedName>
        <fullName evidence="2">Uncharacterized protein</fullName>
    </submittedName>
</protein>
<dbReference type="Proteomes" id="UP000215563">
    <property type="component" value="Unassembled WGS sequence"/>
</dbReference>
<dbReference type="EMBL" id="NMQU01000074">
    <property type="protein sequence ID" value="OXM47525.1"/>
    <property type="molecule type" value="Genomic_DNA"/>
</dbReference>
<reference evidence="2 3" key="1">
    <citation type="submission" date="2017-07" db="EMBL/GenBank/DDBJ databases">
        <title>Amycolatopsis alba DSM 44262 Genome sequencing and assembly.</title>
        <authorList>
            <person name="Kaur N."/>
            <person name="Mayilraj S."/>
        </authorList>
    </citation>
    <scope>NUCLEOTIDE SEQUENCE [LARGE SCALE GENOMIC DNA]</scope>
    <source>
        <strain evidence="2 3">DSM 44262</strain>
    </source>
</reference>
<sequence>MTKSGSVTTGRKKRATSAEIGLDVAVRDRLQAVVFDANCFGYGRPDLGLLTSFAGHLARIGIPAWIPEPVAWERAEHLAQDWTTASTAVSTPNRRLGKAHLGRFQTEFADKDAVAETFLRQLGTVPNVEVIPLWPQHALAGLKDQVLQLPPAKRKGPEDERVKTGASDSAWLREVLARVDNAPERLLFVTQDHDITDALTAWKHTTTLLCTLRNLLPTLFTVKVDSGDAAGIVLRHVAEHLPAEQGTGLLGLGAVDDLAQAVMSYLPPDVDRVDSVAVTRILGMAGIFSVLVEEDHDTGTAPAPDTTPPESESPAQRTRAAATTRSAGRPRIWRWRR</sequence>
<gene>
    <name evidence="2" type="ORF">CFP75_23875</name>
</gene>
<feature type="compositionally biased region" description="Low complexity" evidence="1">
    <location>
        <begin position="299"/>
        <end position="330"/>
    </location>
</feature>
<name>A0A229RLU1_AMYAL</name>
<evidence type="ECO:0000313" key="2">
    <source>
        <dbReference type="EMBL" id="OXM47525.1"/>
    </source>
</evidence>
<feature type="region of interest" description="Disordered" evidence="1">
    <location>
        <begin position="297"/>
        <end position="337"/>
    </location>
</feature>
<evidence type="ECO:0000313" key="3">
    <source>
        <dbReference type="Proteomes" id="UP000215563"/>
    </source>
</evidence>
<evidence type="ECO:0000256" key="1">
    <source>
        <dbReference type="SAM" id="MobiDB-lite"/>
    </source>
</evidence>
<accession>A0A229RLU1</accession>